<dbReference type="Proteomes" id="UP000290759">
    <property type="component" value="Unassembled WGS sequence"/>
</dbReference>
<evidence type="ECO:0000313" key="6">
    <source>
        <dbReference type="Proteomes" id="UP000290759"/>
    </source>
</evidence>
<reference evidence="5 6" key="2">
    <citation type="submission" date="2019-02" db="EMBL/GenBank/DDBJ databases">
        <title>'Lichenibacterium ramalinii' gen. nov. sp. nov., 'Lichenibacterium minor' gen. nov. sp. nov.</title>
        <authorList>
            <person name="Pankratov T."/>
        </authorList>
    </citation>
    <scope>NUCLEOTIDE SEQUENCE [LARGE SCALE GENOMIC DNA]</scope>
    <source>
        <strain evidence="5 6">RmlP026</strain>
    </source>
</reference>
<keyword evidence="6" id="KW-1185">Reference proteome</keyword>
<gene>
    <name evidence="5" type="ORF">D3273_21485</name>
</gene>
<evidence type="ECO:0000256" key="3">
    <source>
        <dbReference type="PIRSR" id="PIRSR601613-1"/>
    </source>
</evidence>
<proteinExistence type="predicted"/>
<dbReference type="SUPFAM" id="SSF51905">
    <property type="entry name" value="FAD/NAD(P)-binding domain"/>
    <property type="match status" value="1"/>
</dbReference>
<dbReference type="PANTHER" id="PTHR13847:SF281">
    <property type="entry name" value="FAD DEPENDENT OXIDOREDUCTASE DOMAIN-CONTAINING PROTEIN"/>
    <property type="match status" value="1"/>
</dbReference>
<comment type="caution">
    <text evidence="5">The sequence shown here is derived from an EMBL/GenBank/DDBJ whole genome shotgun (WGS) entry which is preliminary data.</text>
</comment>
<dbReference type="GO" id="GO:0016491">
    <property type="term" value="F:oxidoreductase activity"/>
    <property type="evidence" value="ECO:0007669"/>
    <property type="project" value="UniProtKB-KW"/>
</dbReference>
<dbReference type="GO" id="GO:0005737">
    <property type="term" value="C:cytoplasm"/>
    <property type="evidence" value="ECO:0007669"/>
    <property type="project" value="TreeGrafter"/>
</dbReference>
<dbReference type="RefSeq" id="WP_129228944.1">
    <property type="nucleotide sequence ID" value="NZ_QYBB01000036.1"/>
</dbReference>
<protein>
    <submittedName>
        <fullName evidence="5">FAD-binding oxidoreductase</fullName>
    </submittedName>
</protein>
<keyword evidence="2" id="KW-0560">Oxidoreductase</keyword>
<evidence type="ECO:0000313" key="5">
    <source>
        <dbReference type="EMBL" id="RYC29944.1"/>
    </source>
</evidence>
<dbReference type="InterPro" id="IPR006076">
    <property type="entry name" value="FAD-dep_OxRdtase"/>
</dbReference>
<reference evidence="5 6" key="1">
    <citation type="submission" date="2018-12" db="EMBL/GenBank/DDBJ databases">
        <authorList>
            <person name="Grouzdev D.S."/>
            <person name="Krutkina M.S."/>
        </authorList>
    </citation>
    <scope>NUCLEOTIDE SEQUENCE [LARGE SCALE GENOMIC DNA]</scope>
    <source>
        <strain evidence="5 6">RmlP026</strain>
    </source>
</reference>
<sequence length="426" mass="45872">MKLASYWHDTAAPFTGATPGPIGGRVDVAVVGGGFTGLSAALALAKRGASVALLEADHVGAGASGRNGGQCNNGFFQDFATMEARFGFGRAVALYRAFDDAVDTVERIVAEEGIDCDFGRTGKLKLAAKPEHYDKLARARDALHRGADPDVRLVPRDALGDELGSGGFHGGLLYPKSGSMHMGRYVVGLAEAAVRRGARIHEQAPVRRLKRIGRTDAHDVETARGTLRAGQVLLATGPSMSGPFFRYRRRIVPIGSFIVVTEPLPRATLDALMPRRRMCTTTQTVGHYFRATPDDRLLFGGRARFALSSATSDAKSGRILEAGMLKVFPGLAGTRLDWCWGGIVDMTQDRLPRAGQHDGLYYSMGYSGHGTQMATHMGQAMAAVMAGDRDANPWGGMPWPAIRGHFGPPWFLPLVGAWYKLQDRLH</sequence>
<dbReference type="EMBL" id="QYBB01000036">
    <property type="protein sequence ID" value="RYC29944.1"/>
    <property type="molecule type" value="Genomic_DNA"/>
</dbReference>
<dbReference type="InterPro" id="IPR001613">
    <property type="entry name" value="Flavin_amine_oxidase"/>
</dbReference>
<name>A0A4V1RU52_9HYPH</name>
<dbReference type="Pfam" id="PF01266">
    <property type="entry name" value="DAO"/>
    <property type="match status" value="1"/>
</dbReference>
<organism evidence="5 6">
    <name type="scientific">Lichenibacterium minor</name>
    <dbReference type="NCBI Taxonomy" id="2316528"/>
    <lineage>
        <taxon>Bacteria</taxon>
        <taxon>Pseudomonadati</taxon>
        <taxon>Pseudomonadota</taxon>
        <taxon>Alphaproteobacteria</taxon>
        <taxon>Hyphomicrobiales</taxon>
        <taxon>Lichenihabitantaceae</taxon>
        <taxon>Lichenibacterium</taxon>
    </lineage>
</organism>
<dbReference type="Gene3D" id="3.50.50.60">
    <property type="entry name" value="FAD/NAD(P)-binding domain"/>
    <property type="match status" value="1"/>
</dbReference>
<evidence type="ECO:0000256" key="2">
    <source>
        <dbReference type="ARBA" id="ARBA00023002"/>
    </source>
</evidence>
<feature type="domain" description="FAD dependent oxidoreductase" evidence="4">
    <location>
        <begin position="27"/>
        <end position="383"/>
    </location>
</feature>
<dbReference type="AlphaFoldDB" id="A0A4V1RU52"/>
<dbReference type="InterPro" id="IPR036188">
    <property type="entry name" value="FAD/NAD-bd_sf"/>
</dbReference>
<dbReference type="OrthoDB" id="9814969at2"/>
<feature type="binding site" evidence="3">
    <location>
        <position position="36"/>
    </location>
    <ligand>
        <name>FAD</name>
        <dbReference type="ChEBI" id="CHEBI:57692"/>
    </ligand>
</feature>
<dbReference type="PANTHER" id="PTHR13847">
    <property type="entry name" value="SARCOSINE DEHYDROGENASE-RELATED"/>
    <property type="match status" value="1"/>
</dbReference>
<comment type="cofactor">
    <cofactor evidence="1">
        <name>FAD</name>
        <dbReference type="ChEBI" id="CHEBI:57692"/>
    </cofactor>
</comment>
<feature type="binding site" evidence="3">
    <location>
        <begin position="55"/>
        <end position="56"/>
    </location>
    <ligand>
        <name>FAD</name>
        <dbReference type="ChEBI" id="CHEBI:57692"/>
    </ligand>
</feature>
<evidence type="ECO:0000256" key="1">
    <source>
        <dbReference type="ARBA" id="ARBA00001974"/>
    </source>
</evidence>
<dbReference type="Gene3D" id="3.30.9.10">
    <property type="entry name" value="D-Amino Acid Oxidase, subunit A, domain 2"/>
    <property type="match status" value="1"/>
</dbReference>
<evidence type="ECO:0000259" key="4">
    <source>
        <dbReference type="Pfam" id="PF01266"/>
    </source>
</evidence>
<accession>A0A4V1RU52</accession>
<dbReference type="PRINTS" id="PR00757">
    <property type="entry name" value="AMINEOXDASEF"/>
</dbReference>